<reference evidence="9 10" key="1">
    <citation type="submission" date="2017-11" db="EMBL/GenBank/DDBJ databases">
        <title>Draft Genome Sequence of Sporolactobacillus inulinus NBRC 111894 Isolated from Koso, a Japanese Sugar-Vegetable Fermented Beverage.</title>
        <authorList>
            <person name="Chiou T.Y."/>
            <person name="Oshima K."/>
            <person name="Suda W."/>
            <person name="Hattori M."/>
            <person name="Takahashi T."/>
        </authorList>
    </citation>
    <scope>NUCLEOTIDE SEQUENCE [LARGE SCALE GENOMIC DNA]</scope>
    <source>
        <strain evidence="9 10">NBRC111894</strain>
    </source>
</reference>
<dbReference type="InterPro" id="IPR000529">
    <property type="entry name" value="Ribosomal_bS6"/>
</dbReference>
<dbReference type="PANTHER" id="PTHR21011:SF1">
    <property type="entry name" value="SMALL RIBOSOMAL SUBUNIT PROTEIN BS6M"/>
    <property type="match status" value="1"/>
</dbReference>
<dbReference type="AlphaFoldDB" id="A0A4Y3T991"/>
<dbReference type="GO" id="GO:0005840">
    <property type="term" value="C:ribosome"/>
    <property type="evidence" value="ECO:0007669"/>
    <property type="project" value="UniProtKB-KW"/>
</dbReference>
<comment type="similarity">
    <text evidence="1 8">Belongs to the bacterial ribosomal protein bS6 family.</text>
</comment>
<sequence>MIVRAYEIMYILRPDLEEEQEKSVKEKLASILTNNGAEIKEVKEMGKRRLAYEINDFNTGVYTVLYVNAGSEAINEFDRLVKINDDVLRFMTIKDERKPEEAK</sequence>
<dbReference type="CDD" id="cd00473">
    <property type="entry name" value="bS6"/>
    <property type="match status" value="1"/>
</dbReference>
<evidence type="ECO:0000256" key="5">
    <source>
        <dbReference type="ARBA" id="ARBA00023274"/>
    </source>
</evidence>
<dbReference type="Proteomes" id="UP000319716">
    <property type="component" value="Unassembled WGS sequence"/>
</dbReference>
<dbReference type="GO" id="GO:0003735">
    <property type="term" value="F:structural constituent of ribosome"/>
    <property type="evidence" value="ECO:0007669"/>
    <property type="project" value="InterPro"/>
</dbReference>
<evidence type="ECO:0000256" key="8">
    <source>
        <dbReference type="HAMAP-Rule" id="MF_00360"/>
    </source>
</evidence>
<dbReference type="InterPro" id="IPR035980">
    <property type="entry name" value="Ribosomal_bS6_sf"/>
</dbReference>
<keyword evidence="3 8" id="KW-0694">RNA-binding</keyword>
<name>A0A4Y3T991_9BACL</name>
<evidence type="ECO:0000256" key="6">
    <source>
        <dbReference type="ARBA" id="ARBA00035104"/>
    </source>
</evidence>
<dbReference type="GO" id="GO:0006412">
    <property type="term" value="P:translation"/>
    <property type="evidence" value="ECO:0007669"/>
    <property type="project" value="UniProtKB-UniRule"/>
</dbReference>
<dbReference type="GO" id="GO:1990904">
    <property type="term" value="C:ribonucleoprotein complex"/>
    <property type="evidence" value="ECO:0007669"/>
    <property type="project" value="UniProtKB-KW"/>
</dbReference>
<dbReference type="PANTHER" id="PTHR21011">
    <property type="entry name" value="MITOCHONDRIAL 28S RIBOSOMAL PROTEIN S6"/>
    <property type="match status" value="1"/>
</dbReference>
<dbReference type="EMBL" id="BEXB01000073">
    <property type="protein sequence ID" value="GAY78962.1"/>
    <property type="molecule type" value="Genomic_DNA"/>
</dbReference>
<comment type="function">
    <text evidence="6 8">Binds together with bS18 to 16S ribosomal RNA.</text>
</comment>
<evidence type="ECO:0000313" key="10">
    <source>
        <dbReference type="Proteomes" id="UP000319716"/>
    </source>
</evidence>
<dbReference type="PROSITE" id="PS01048">
    <property type="entry name" value="RIBOSOMAL_S6"/>
    <property type="match status" value="1"/>
</dbReference>
<evidence type="ECO:0000256" key="4">
    <source>
        <dbReference type="ARBA" id="ARBA00022980"/>
    </source>
</evidence>
<dbReference type="GO" id="GO:0005737">
    <property type="term" value="C:cytoplasm"/>
    <property type="evidence" value="ECO:0007669"/>
    <property type="project" value="UniProtKB-ARBA"/>
</dbReference>
<dbReference type="NCBIfam" id="TIGR00166">
    <property type="entry name" value="S6"/>
    <property type="match status" value="1"/>
</dbReference>
<dbReference type="FunFam" id="3.30.70.60:FF:000002">
    <property type="entry name" value="30S ribosomal protein S6"/>
    <property type="match status" value="1"/>
</dbReference>
<dbReference type="Gene3D" id="3.30.70.60">
    <property type="match status" value="1"/>
</dbReference>
<evidence type="ECO:0000313" key="9">
    <source>
        <dbReference type="EMBL" id="GAY78962.1"/>
    </source>
</evidence>
<evidence type="ECO:0000256" key="7">
    <source>
        <dbReference type="ARBA" id="ARBA00035294"/>
    </source>
</evidence>
<protein>
    <recommendedName>
        <fullName evidence="7 8">Small ribosomal subunit protein bS6</fullName>
    </recommendedName>
</protein>
<dbReference type="SUPFAM" id="SSF54995">
    <property type="entry name" value="Ribosomal protein S6"/>
    <property type="match status" value="1"/>
</dbReference>
<accession>A0A4Y3T991</accession>
<evidence type="ECO:0000256" key="2">
    <source>
        <dbReference type="ARBA" id="ARBA00022730"/>
    </source>
</evidence>
<keyword evidence="2 8" id="KW-0699">rRNA-binding</keyword>
<dbReference type="InterPro" id="IPR020814">
    <property type="entry name" value="Ribosomal_S6_plastid/chlpt"/>
</dbReference>
<dbReference type="InterPro" id="IPR020815">
    <property type="entry name" value="Ribosomal_bS6_CS"/>
</dbReference>
<keyword evidence="5 8" id="KW-0687">Ribonucleoprotein</keyword>
<organism evidence="9 10">
    <name type="scientific">Sporolactobacillus inulinus</name>
    <dbReference type="NCBI Taxonomy" id="2078"/>
    <lineage>
        <taxon>Bacteria</taxon>
        <taxon>Bacillati</taxon>
        <taxon>Bacillota</taxon>
        <taxon>Bacilli</taxon>
        <taxon>Bacillales</taxon>
        <taxon>Sporolactobacillaceae</taxon>
        <taxon>Sporolactobacillus</taxon>
    </lineage>
</organism>
<gene>
    <name evidence="8" type="primary">rpsF</name>
    <name evidence="9" type="ORF">NBRC111894_4516</name>
</gene>
<dbReference type="Pfam" id="PF01250">
    <property type="entry name" value="Ribosomal_S6"/>
    <property type="match status" value="1"/>
</dbReference>
<dbReference type="InterPro" id="IPR014717">
    <property type="entry name" value="Transl_elong_EF1B/ribsomal_bS6"/>
</dbReference>
<dbReference type="GO" id="GO:0070181">
    <property type="term" value="F:small ribosomal subunit rRNA binding"/>
    <property type="evidence" value="ECO:0007669"/>
    <property type="project" value="TreeGrafter"/>
</dbReference>
<evidence type="ECO:0000256" key="3">
    <source>
        <dbReference type="ARBA" id="ARBA00022884"/>
    </source>
</evidence>
<proteinExistence type="inferred from homology"/>
<keyword evidence="4 8" id="KW-0689">Ribosomal protein</keyword>
<comment type="caution">
    <text evidence="9">The sequence shown here is derived from an EMBL/GenBank/DDBJ whole genome shotgun (WGS) entry which is preliminary data.</text>
</comment>
<dbReference type="HAMAP" id="MF_00360">
    <property type="entry name" value="Ribosomal_bS6"/>
    <property type="match status" value="1"/>
</dbReference>
<evidence type="ECO:0000256" key="1">
    <source>
        <dbReference type="ARBA" id="ARBA00009512"/>
    </source>
</evidence>